<accession>A0AB39M3J3</accession>
<name>A0AB39M3J3_9ACTN</name>
<dbReference type="EMBL" id="CP163431">
    <property type="protein sequence ID" value="XDQ00487.1"/>
    <property type="molecule type" value="Genomic_DNA"/>
</dbReference>
<gene>
    <name evidence="2" type="ORF">AB5J58_09980</name>
</gene>
<evidence type="ECO:0000256" key="1">
    <source>
        <dbReference type="SAM" id="MobiDB-lite"/>
    </source>
</evidence>
<protein>
    <recommendedName>
        <fullName evidence="3">SUKH-4 immunity protein of toxin-antitoxin system</fullName>
    </recommendedName>
</protein>
<organism evidence="2">
    <name type="scientific">Streptomyces sp. R08</name>
    <dbReference type="NCBI Taxonomy" id="3238624"/>
    <lineage>
        <taxon>Bacteria</taxon>
        <taxon>Bacillati</taxon>
        <taxon>Actinomycetota</taxon>
        <taxon>Actinomycetes</taxon>
        <taxon>Kitasatosporales</taxon>
        <taxon>Streptomycetaceae</taxon>
        <taxon>Streptomyces</taxon>
    </lineage>
</organism>
<reference evidence="2" key="1">
    <citation type="submission" date="2024-07" db="EMBL/GenBank/DDBJ databases">
        <authorList>
            <person name="Yu S.T."/>
        </authorList>
    </citation>
    <scope>NUCLEOTIDE SEQUENCE</scope>
    <source>
        <strain evidence="2">R08</strain>
    </source>
</reference>
<evidence type="ECO:0000313" key="2">
    <source>
        <dbReference type="EMBL" id="XDQ00487.1"/>
    </source>
</evidence>
<evidence type="ECO:0008006" key="3">
    <source>
        <dbReference type="Google" id="ProtNLM"/>
    </source>
</evidence>
<dbReference type="AlphaFoldDB" id="A0AB39M3J3"/>
<dbReference type="RefSeq" id="WP_369187233.1">
    <property type="nucleotide sequence ID" value="NZ_CP163431.1"/>
</dbReference>
<feature type="region of interest" description="Disordered" evidence="1">
    <location>
        <begin position="97"/>
        <end position="116"/>
    </location>
</feature>
<sequence>MGSTPTAPTGLLLPDRHPVAVSGVPLPHRPRFTPLGGIVSVSPHADQRGHEALLSETFGSVDWLSSANDEFRFGKADEELKGITLSVPDDAFPASRAPVSWLDTPPTEGSLRSLRPENFDAPPATLRWTAPGGDLLLCAYDTPSAAPRELLRLRVARDLDLVFADGSYAGWILAHPAAHLAHPGGTPAEHEPPAELIRAMGVFFDLFVEPKIDHMQDGDPELLGEIDALLTGLAPLADDPGASVLRDRVAEFRESWFE</sequence>
<proteinExistence type="predicted"/>